<dbReference type="SUPFAM" id="SSF55424">
    <property type="entry name" value="FAD/NAD-linked reductases, dimerisation (C-terminal) domain"/>
    <property type="match status" value="1"/>
</dbReference>
<organism evidence="12 13">
    <name type="scientific">Streptomyces longisporoflavus</name>
    <dbReference type="NCBI Taxonomy" id="28044"/>
    <lineage>
        <taxon>Bacteria</taxon>
        <taxon>Bacillati</taxon>
        <taxon>Actinomycetota</taxon>
        <taxon>Actinomycetes</taxon>
        <taxon>Kitasatosporales</taxon>
        <taxon>Streptomycetaceae</taxon>
        <taxon>Streptomyces</taxon>
    </lineage>
</organism>
<dbReference type="InterPro" id="IPR004099">
    <property type="entry name" value="Pyr_nucl-diS_OxRdtase_dimer"/>
</dbReference>
<evidence type="ECO:0000256" key="3">
    <source>
        <dbReference type="ARBA" id="ARBA00022630"/>
    </source>
</evidence>
<evidence type="ECO:0000313" key="12">
    <source>
        <dbReference type="EMBL" id="MFH8544517.1"/>
    </source>
</evidence>
<dbReference type="PRINTS" id="PR00368">
    <property type="entry name" value="FADPNR"/>
</dbReference>
<dbReference type="InterPro" id="IPR023753">
    <property type="entry name" value="FAD/NAD-binding_dom"/>
</dbReference>
<dbReference type="EC" id="1.8.1.15" evidence="12"/>
<dbReference type="Proteomes" id="UP001610818">
    <property type="component" value="Unassembled WGS sequence"/>
</dbReference>
<gene>
    <name evidence="12" type="ORF">ACH4F9_05825</name>
</gene>
<evidence type="ECO:0000313" key="13">
    <source>
        <dbReference type="Proteomes" id="UP001610818"/>
    </source>
</evidence>
<comment type="similarity">
    <text evidence="2 9">Belongs to the class-I pyridine nucleotide-disulfide oxidoreductase family.</text>
</comment>
<reference evidence="12 13" key="1">
    <citation type="submission" date="2024-10" db="EMBL/GenBank/DDBJ databases">
        <title>The Natural Products Discovery Center: Release of the First 8490 Sequenced Strains for Exploring Actinobacteria Biosynthetic Diversity.</title>
        <authorList>
            <person name="Kalkreuter E."/>
            <person name="Kautsar S.A."/>
            <person name="Yang D."/>
            <person name="Bader C.D."/>
            <person name="Teijaro C.N."/>
            <person name="Fluegel L."/>
            <person name="Davis C.M."/>
            <person name="Simpson J.R."/>
            <person name="Lauterbach L."/>
            <person name="Steele A.D."/>
            <person name="Gui C."/>
            <person name="Meng S."/>
            <person name="Li G."/>
            <person name="Viehrig K."/>
            <person name="Ye F."/>
            <person name="Su P."/>
            <person name="Kiefer A.F."/>
            <person name="Nichols A."/>
            <person name="Cepeda A.J."/>
            <person name="Yan W."/>
            <person name="Fan B."/>
            <person name="Jiang Y."/>
            <person name="Adhikari A."/>
            <person name="Zheng C.-J."/>
            <person name="Schuster L."/>
            <person name="Cowan T.M."/>
            <person name="Smanski M.J."/>
            <person name="Chevrette M.G."/>
            <person name="De Carvalho L.P.S."/>
            <person name="Shen B."/>
        </authorList>
    </citation>
    <scope>NUCLEOTIDE SEQUENCE [LARGE SCALE GENOMIC DNA]</scope>
    <source>
        <strain evidence="12 13">NPDC017990</strain>
    </source>
</reference>
<dbReference type="PANTHER" id="PTHR43014:SF5">
    <property type="entry name" value="GLUTATHIONE REDUCTASE (NADPH)"/>
    <property type="match status" value="1"/>
</dbReference>
<evidence type="ECO:0000256" key="5">
    <source>
        <dbReference type="ARBA" id="ARBA00022857"/>
    </source>
</evidence>
<feature type="domain" description="FAD/NAD(P)-binding" evidence="11">
    <location>
        <begin position="5"/>
        <end position="320"/>
    </location>
</feature>
<dbReference type="InterPro" id="IPR036188">
    <property type="entry name" value="FAD/NAD-bd_sf"/>
</dbReference>
<dbReference type="Pfam" id="PF07992">
    <property type="entry name" value="Pyr_redox_2"/>
    <property type="match status" value="1"/>
</dbReference>
<evidence type="ECO:0000256" key="1">
    <source>
        <dbReference type="ARBA" id="ARBA00001974"/>
    </source>
</evidence>
<name>A0ABW7QI92_9ACTN</name>
<evidence type="ECO:0000256" key="9">
    <source>
        <dbReference type="RuleBase" id="RU003691"/>
    </source>
</evidence>
<dbReference type="InterPro" id="IPR001100">
    <property type="entry name" value="Pyr_nuc-diS_OxRdtase"/>
</dbReference>
<dbReference type="PROSITE" id="PS00076">
    <property type="entry name" value="PYRIDINE_REDOX_1"/>
    <property type="match status" value="1"/>
</dbReference>
<sequence length="464" mass="49871">MTHHDLVVVGAGSGNAVVDDRFAHLDVAIVAQGPFGGTCLNAGCIPSKMLAATADIANTVQDSGRHNVPAQLEKIDWPGVQRRVFGRLDAQARDAEQGRRETPWMTVYRGHAHFTGDRELQITTDAGSEHITADRIVVAAGSRPTAPPAITDSGLPYETSDTVMRLDKVPRRLIVVGGGYIAAELAHVFHTAGAEITIVEQGERLLTPQDESVSRAFTDSARARWDLRLGREVTGVHGTPGDLTVTLDDGTRLGADTLLVAVGRRSNADTLHIDKAGIASDEQGLITVDEQLRTSAPGVWALGDVTDGGPALKHVANRQAEVIAHNLLHPDRPQEMSYRVVPAAVFADPQIGQVGLTEQEARERGIDFVVGRRDYQDIAYGWALENTQGFCKILVERDTGTIIGAHVLGPQAATLIQPLVLAMTWQLPAREVAERPLWPHPALTEAVENALREAIKDCVQGGAD</sequence>
<keyword evidence="4 9" id="KW-0274">FAD</keyword>
<evidence type="ECO:0000256" key="6">
    <source>
        <dbReference type="ARBA" id="ARBA00023002"/>
    </source>
</evidence>
<dbReference type="NCBIfam" id="NF005884">
    <property type="entry name" value="PRK07846.1"/>
    <property type="match status" value="1"/>
</dbReference>
<dbReference type="PANTHER" id="PTHR43014">
    <property type="entry name" value="MERCURIC REDUCTASE"/>
    <property type="match status" value="1"/>
</dbReference>
<feature type="domain" description="Pyridine nucleotide-disulphide oxidoreductase dimerisation" evidence="10">
    <location>
        <begin position="341"/>
        <end position="450"/>
    </location>
</feature>
<dbReference type="PIRSF" id="PIRSF000350">
    <property type="entry name" value="Mercury_reductase_MerA"/>
    <property type="match status" value="1"/>
</dbReference>
<evidence type="ECO:0000256" key="4">
    <source>
        <dbReference type="ARBA" id="ARBA00022827"/>
    </source>
</evidence>
<dbReference type="PRINTS" id="PR00411">
    <property type="entry name" value="PNDRDTASEI"/>
</dbReference>
<dbReference type="Gene3D" id="3.50.50.60">
    <property type="entry name" value="FAD/NAD(P)-binding domain"/>
    <property type="match status" value="2"/>
</dbReference>
<dbReference type="InterPro" id="IPR012999">
    <property type="entry name" value="Pyr_OxRdtase_I_AS"/>
</dbReference>
<evidence type="ECO:0000256" key="2">
    <source>
        <dbReference type="ARBA" id="ARBA00007532"/>
    </source>
</evidence>
<evidence type="ECO:0000256" key="7">
    <source>
        <dbReference type="ARBA" id="ARBA00023157"/>
    </source>
</evidence>
<dbReference type="SUPFAM" id="SSF51905">
    <property type="entry name" value="FAD/NAD(P)-binding domain"/>
    <property type="match status" value="1"/>
</dbReference>
<keyword evidence="8 9" id="KW-0676">Redox-active center</keyword>
<evidence type="ECO:0000256" key="8">
    <source>
        <dbReference type="ARBA" id="ARBA00023284"/>
    </source>
</evidence>
<dbReference type="Gene3D" id="3.30.390.30">
    <property type="match status" value="1"/>
</dbReference>
<keyword evidence="7" id="KW-1015">Disulfide bond</keyword>
<proteinExistence type="inferred from homology"/>
<dbReference type="Pfam" id="PF02852">
    <property type="entry name" value="Pyr_redox_dim"/>
    <property type="match status" value="1"/>
</dbReference>
<keyword evidence="13" id="KW-1185">Reference proteome</keyword>
<dbReference type="RefSeq" id="WP_397708328.1">
    <property type="nucleotide sequence ID" value="NZ_JBIRGN010000001.1"/>
</dbReference>
<evidence type="ECO:0000259" key="11">
    <source>
        <dbReference type="Pfam" id="PF07992"/>
    </source>
</evidence>
<dbReference type="InterPro" id="IPR016156">
    <property type="entry name" value="FAD/NAD-linked_Rdtase_dimer_sf"/>
</dbReference>
<keyword evidence="6 9" id="KW-0560">Oxidoreductase</keyword>
<evidence type="ECO:0000259" key="10">
    <source>
        <dbReference type="Pfam" id="PF02852"/>
    </source>
</evidence>
<comment type="cofactor">
    <cofactor evidence="1">
        <name>FAD</name>
        <dbReference type="ChEBI" id="CHEBI:57692"/>
    </cofactor>
</comment>
<keyword evidence="3 9" id="KW-0285">Flavoprotein</keyword>
<protein>
    <submittedName>
        <fullName evidence="12">Mycothione reductase</fullName>
        <ecNumber evidence="12">1.8.1.15</ecNumber>
    </submittedName>
</protein>
<dbReference type="GO" id="GO:0050627">
    <property type="term" value="F:mycothione reductase [NAD(P)H] activity"/>
    <property type="evidence" value="ECO:0007669"/>
    <property type="project" value="UniProtKB-EC"/>
</dbReference>
<keyword evidence="5" id="KW-0521">NADP</keyword>
<comment type="caution">
    <text evidence="12">The sequence shown here is derived from an EMBL/GenBank/DDBJ whole genome shotgun (WGS) entry which is preliminary data.</text>
</comment>
<dbReference type="EMBL" id="JBIRGQ010000001">
    <property type="protein sequence ID" value="MFH8544517.1"/>
    <property type="molecule type" value="Genomic_DNA"/>
</dbReference>
<accession>A0ABW7QI92</accession>